<name>A0A0L8IAH0_OCTBM</name>
<protein>
    <submittedName>
        <fullName evidence="2">Uncharacterized protein</fullName>
    </submittedName>
</protein>
<sequence length="104" mass="11612">MYGGIFLISCSFVWNKICMLFPVQLLSPTFIFSILMLSISTHMADINHSVSIVGGACFIVTFVPFGQGNWVTLLFQVCEELALNTSSPTLHFEKSPELVQTYNK</sequence>
<feature type="transmembrane region" description="Helical" evidence="1">
    <location>
        <begin position="46"/>
        <end position="65"/>
    </location>
</feature>
<dbReference type="AlphaFoldDB" id="A0A0L8IAH0"/>
<accession>A0A0L8IAH0</accession>
<organism evidence="2">
    <name type="scientific">Octopus bimaculoides</name>
    <name type="common">California two-spotted octopus</name>
    <dbReference type="NCBI Taxonomy" id="37653"/>
    <lineage>
        <taxon>Eukaryota</taxon>
        <taxon>Metazoa</taxon>
        <taxon>Spiralia</taxon>
        <taxon>Lophotrochozoa</taxon>
        <taxon>Mollusca</taxon>
        <taxon>Cephalopoda</taxon>
        <taxon>Coleoidea</taxon>
        <taxon>Octopodiformes</taxon>
        <taxon>Octopoda</taxon>
        <taxon>Incirrata</taxon>
        <taxon>Octopodidae</taxon>
        <taxon>Octopus</taxon>
    </lineage>
</organism>
<reference evidence="2" key="1">
    <citation type="submission" date="2015-07" db="EMBL/GenBank/DDBJ databases">
        <title>MeaNS - Measles Nucleotide Surveillance Program.</title>
        <authorList>
            <person name="Tran T."/>
            <person name="Druce J."/>
        </authorList>
    </citation>
    <scope>NUCLEOTIDE SEQUENCE</scope>
    <source>
        <strain evidence="2">UCB-OBI-ISO-001</strain>
        <tissue evidence="2">Gonad</tissue>
    </source>
</reference>
<evidence type="ECO:0000256" key="1">
    <source>
        <dbReference type="SAM" id="Phobius"/>
    </source>
</evidence>
<dbReference type="EMBL" id="KQ416136">
    <property type="protein sequence ID" value="KOF98486.1"/>
    <property type="molecule type" value="Genomic_DNA"/>
</dbReference>
<proteinExistence type="predicted"/>
<gene>
    <name evidence="2" type="ORF">OCBIM_22025019mg</name>
</gene>
<feature type="transmembrane region" description="Helical" evidence="1">
    <location>
        <begin position="20"/>
        <end position="39"/>
    </location>
</feature>
<keyword evidence="1" id="KW-0472">Membrane</keyword>
<keyword evidence="1" id="KW-0812">Transmembrane</keyword>
<keyword evidence="1" id="KW-1133">Transmembrane helix</keyword>
<evidence type="ECO:0000313" key="2">
    <source>
        <dbReference type="EMBL" id="KOF98486.1"/>
    </source>
</evidence>